<dbReference type="GeneID" id="100210539"/>
<keyword evidence="3" id="KW-0675">Receptor</keyword>
<sequence length="201" mass="23465">MRVLAPIAKVLSGLLNYIVSLFSRVLCFVKKRKHSNSFNQEQCIPTSIMVDNGKNSVEVNLTDWNTWEDEEKHDDMNNEQEIDLFRDMQPVINKAKVVVVKKKVKPPPMINELNTYQIADSSNFKPQYQVNSELGLWEDESSAWGDDLDDSEISQETDIMLKRTKQLEREKRSQEQRRKKLEKEQMRNEKKPEGHIGVKLS</sequence>
<dbReference type="RefSeq" id="XP_065668672.1">
    <property type="nucleotide sequence ID" value="XM_065812600.1"/>
</dbReference>
<gene>
    <name evidence="3" type="primary">LOC100210539</name>
</gene>
<organism evidence="2 3">
    <name type="scientific">Hydra vulgaris</name>
    <name type="common">Hydra</name>
    <name type="synonym">Hydra attenuata</name>
    <dbReference type="NCBI Taxonomy" id="6087"/>
    <lineage>
        <taxon>Eukaryota</taxon>
        <taxon>Metazoa</taxon>
        <taxon>Cnidaria</taxon>
        <taxon>Hydrozoa</taxon>
        <taxon>Hydroidolina</taxon>
        <taxon>Anthoathecata</taxon>
        <taxon>Aplanulata</taxon>
        <taxon>Hydridae</taxon>
        <taxon>Hydra</taxon>
    </lineage>
</organism>
<feature type="region of interest" description="Disordered" evidence="1">
    <location>
        <begin position="156"/>
        <end position="201"/>
    </location>
</feature>
<keyword evidence="2" id="KW-1185">Reference proteome</keyword>
<name>A0ABM4D340_HYDVU</name>
<reference evidence="3" key="1">
    <citation type="submission" date="2025-08" db="UniProtKB">
        <authorList>
            <consortium name="RefSeq"/>
        </authorList>
    </citation>
    <scope>IDENTIFICATION</scope>
</reference>
<evidence type="ECO:0000313" key="3">
    <source>
        <dbReference type="RefSeq" id="XP_065668672.1"/>
    </source>
</evidence>
<dbReference type="PANTHER" id="PTHR15208">
    <property type="entry name" value="RECEPTOR-BINDING CANCER ANTIGEN EXPRESSED ON SISO CELLS CANCER ASSOCIATED SURFACE ANTIGEN RCAS1 ESTROGEN RECEPTOR-BINDING FRAGMENT- ASSOCIATED GENE 9 PROTEIN"/>
    <property type="match status" value="1"/>
</dbReference>
<dbReference type="Proteomes" id="UP001652625">
    <property type="component" value="Chromosome 12"/>
</dbReference>
<accession>A0ABM4D340</accession>
<dbReference type="InterPro" id="IPR017025">
    <property type="entry name" value="Cancer-assoc_antigen_RCAS1"/>
</dbReference>
<evidence type="ECO:0000313" key="2">
    <source>
        <dbReference type="Proteomes" id="UP001652625"/>
    </source>
</evidence>
<proteinExistence type="predicted"/>
<evidence type="ECO:0000256" key="1">
    <source>
        <dbReference type="SAM" id="MobiDB-lite"/>
    </source>
</evidence>
<dbReference type="PANTHER" id="PTHR15208:SF2">
    <property type="entry name" value="RECEPTOR-BINDING CANCER ANTIGEN EXPRESSED ON SISO CELLS"/>
    <property type="match status" value="1"/>
</dbReference>
<feature type="compositionally biased region" description="Basic and acidic residues" evidence="1">
    <location>
        <begin position="159"/>
        <end position="201"/>
    </location>
</feature>
<protein>
    <submittedName>
        <fullName evidence="3">Receptor-binding cancer antigen expressed on SiSo cells isoform X2</fullName>
    </submittedName>
</protein>